<organism evidence="2 3">
    <name type="scientific">Streptomyces synnematoformans</name>
    <dbReference type="NCBI Taxonomy" id="415721"/>
    <lineage>
        <taxon>Bacteria</taxon>
        <taxon>Bacillati</taxon>
        <taxon>Actinomycetota</taxon>
        <taxon>Actinomycetes</taxon>
        <taxon>Kitasatosporales</taxon>
        <taxon>Streptomycetaceae</taxon>
        <taxon>Streptomyces</taxon>
    </lineage>
</organism>
<dbReference type="EMBL" id="BAAAPF010000065">
    <property type="protein sequence ID" value="GAA2122316.1"/>
    <property type="molecule type" value="Genomic_DNA"/>
</dbReference>
<feature type="region of interest" description="Disordered" evidence="1">
    <location>
        <begin position="106"/>
        <end position="134"/>
    </location>
</feature>
<dbReference type="Proteomes" id="UP001500443">
    <property type="component" value="Unassembled WGS sequence"/>
</dbReference>
<proteinExistence type="predicted"/>
<sequence length="134" mass="14561">MTGRPFYAAAAPATIAGTEPALLPSTACAEDYGWVDLSPQHDAGSAESMKDKYIDGYWWGTYKDAEGECPLGDDGAIDRKRPAGAEGQPPCGVEYLRPSEATVTWEVSWRPARTTPAHRPPFPRGRSARPRRSP</sequence>
<evidence type="ECO:0000256" key="1">
    <source>
        <dbReference type="SAM" id="MobiDB-lite"/>
    </source>
</evidence>
<evidence type="ECO:0000313" key="3">
    <source>
        <dbReference type="Proteomes" id="UP001500443"/>
    </source>
</evidence>
<reference evidence="2 3" key="1">
    <citation type="journal article" date="2019" name="Int. J. Syst. Evol. Microbiol.">
        <title>The Global Catalogue of Microorganisms (GCM) 10K type strain sequencing project: providing services to taxonomists for standard genome sequencing and annotation.</title>
        <authorList>
            <consortium name="The Broad Institute Genomics Platform"/>
            <consortium name="The Broad Institute Genome Sequencing Center for Infectious Disease"/>
            <person name="Wu L."/>
            <person name="Ma J."/>
        </authorList>
    </citation>
    <scope>NUCLEOTIDE SEQUENCE [LARGE SCALE GENOMIC DNA]</scope>
    <source>
        <strain evidence="2 3">JCM 15481</strain>
    </source>
</reference>
<protein>
    <submittedName>
        <fullName evidence="2">Uncharacterized protein</fullName>
    </submittedName>
</protein>
<gene>
    <name evidence="2" type="ORF">GCM10009802_26240</name>
</gene>
<keyword evidence="3" id="KW-1185">Reference proteome</keyword>
<evidence type="ECO:0000313" key="2">
    <source>
        <dbReference type="EMBL" id="GAA2122316.1"/>
    </source>
</evidence>
<accession>A0ABN2Y6Y2</accession>
<dbReference type="RefSeq" id="WP_344290102.1">
    <property type="nucleotide sequence ID" value="NZ_BAAAPF010000065.1"/>
</dbReference>
<comment type="caution">
    <text evidence="2">The sequence shown here is derived from an EMBL/GenBank/DDBJ whole genome shotgun (WGS) entry which is preliminary data.</text>
</comment>
<name>A0ABN2Y6Y2_9ACTN</name>
<feature type="region of interest" description="Disordered" evidence="1">
    <location>
        <begin position="73"/>
        <end position="94"/>
    </location>
</feature>